<dbReference type="Proteomes" id="UP000598146">
    <property type="component" value="Unassembled WGS sequence"/>
</dbReference>
<keyword evidence="2" id="KW-1133">Transmembrane helix</keyword>
<protein>
    <submittedName>
        <fullName evidence="3">Uncharacterized protein</fullName>
    </submittedName>
</protein>
<sequence>MLPLVLMLGFCWGALLGVGRSETIKAGELPRLVVSTLAPQSVVPVVPDARLAGKPSQAALFLFVAAIVALLFGAGRRVRWRAAAGMGSSATPSLHLHTVRGRAPPRLSA</sequence>
<keyword evidence="2" id="KW-0472">Membrane</keyword>
<name>A0A931CFE4_9ACTN</name>
<evidence type="ECO:0000313" key="4">
    <source>
        <dbReference type="Proteomes" id="UP000598146"/>
    </source>
</evidence>
<keyword evidence="2" id="KW-0812">Transmembrane</keyword>
<keyword evidence="4" id="KW-1185">Reference proteome</keyword>
<dbReference type="RefSeq" id="WP_196418775.1">
    <property type="nucleotide sequence ID" value="NZ_JADQTO010000024.1"/>
</dbReference>
<dbReference type="EMBL" id="JADQTO010000024">
    <property type="protein sequence ID" value="MBG0567002.1"/>
    <property type="molecule type" value="Genomic_DNA"/>
</dbReference>
<dbReference type="AlphaFoldDB" id="A0A931CFE4"/>
<accession>A0A931CFE4</accession>
<evidence type="ECO:0000313" key="3">
    <source>
        <dbReference type="EMBL" id="MBG0567002.1"/>
    </source>
</evidence>
<organism evidence="3 4">
    <name type="scientific">Actinoplanes aureus</name>
    <dbReference type="NCBI Taxonomy" id="2792083"/>
    <lineage>
        <taxon>Bacteria</taxon>
        <taxon>Bacillati</taxon>
        <taxon>Actinomycetota</taxon>
        <taxon>Actinomycetes</taxon>
        <taxon>Micromonosporales</taxon>
        <taxon>Micromonosporaceae</taxon>
        <taxon>Actinoplanes</taxon>
    </lineage>
</organism>
<feature type="region of interest" description="Disordered" evidence="1">
    <location>
        <begin position="86"/>
        <end position="109"/>
    </location>
</feature>
<feature type="transmembrane region" description="Helical" evidence="2">
    <location>
        <begin position="58"/>
        <end position="75"/>
    </location>
</feature>
<reference evidence="3" key="1">
    <citation type="submission" date="2020-11" db="EMBL/GenBank/DDBJ databases">
        <title>Isolation and identification of active actinomycetes.</title>
        <authorList>
            <person name="Sun X."/>
        </authorList>
    </citation>
    <scope>NUCLEOTIDE SEQUENCE</scope>
    <source>
        <strain evidence="3">NEAU-A11</strain>
    </source>
</reference>
<comment type="caution">
    <text evidence="3">The sequence shown here is derived from an EMBL/GenBank/DDBJ whole genome shotgun (WGS) entry which is preliminary data.</text>
</comment>
<evidence type="ECO:0000256" key="2">
    <source>
        <dbReference type="SAM" id="Phobius"/>
    </source>
</evidence>
<evidence type="ECO:0000256" key="1">
    <source>
        <dbReference type="SAM" id="MobiDB-lite"/>
    </source>
</evidence>
<proteinExistence type="predicted"/>
<gene>
    <name evidence="3" type="ORF">I4J89_36700</name>
</gene>